<dbReference type="Proteomes" id="UP000445000">
    <property type="component" value="Unassembled WGS sequence"/>
</dbReference>
<evidence type="ECO:0000313" key="6">
    <source>
        <dbReference type="Proteomes" id="UP000445000"/>
    </source>
</evidence>
<dbReference type="PANTHER" id="PTHR36150">
    <property type="entry name" value="DNA GYRASE INHIBITOR YACG"/>
    <property type="match status" value="1"/>
</dbReference>
<keyword evidence="1 3" id="KW-0479">Metal-binding</keyword>
<dbReference type="GO" id="GO:0008657">
    <property type="term" value="F:DNA topoisomerase type II (double strand cut, ATP-hydrolyzing) inhibitor activity"/>
    <property type="evidence" value="ECO:0007669"/>
    <property type="project" value="UniProtKB-UniRule"/>
</dbReference>
<keyword evidence="2 3" id="KW-0862">Zinc</keyword>
<comment type="cofactor">
    <cofactor evidence="3">
        <name>Zn(2+)</name>
        <dbReference type="ChEBI" id="CHEBI:29105"/>
    </cofactor>
    <text evidence="3">Binds 1 zinc ion.</text>
</comment>
<evidence type="ECO:0000256" key="4">
    <source>
        <dbReference type="SAM" id="MobiDB-lite"/>
    </source>
</evidence>
<comment type="caution">
    <text evidence="5">The sequence shown here is derived from an EMBL/GenBank/DDBJ whole genome shotgun (WGS) entry which is preliminary data.</text>
</comment>
<dbReference type="Gene3D" id="3.30.50.10">
    <property type="entry name" value="Erythroid Transcription Factor GATA-1, subunit A"/>
    <property type="match status" value="1"/>
</dbReference>
<evidence type="ECO:0000256" key="3">
    <source>
        <dbReference type="HAMAP-Rule" id="MF_00649"/>
    </source>
</evidence>
<feature type="region of interest" description="Disordered" evidence="4">
    <location>
        <begin position="45"/>
        <end position="64"/>
    </location>
</feature>
<accession>A0A829YFJ1</accession>
<name>A0A829YFJ1_9GAMM</name>
<dbReference type="InterPro" id="IPR013088">
    <property type="entry name" value="Znf_NHR/GATA"/>
</dbReference>
<dbReference type="HAMAP" id="MF_00649">
    <property type="entry name" value="DNA_gyrase_inhibitor_YacG"/>
    <property type="match status" value="1"/>
</dbReference>
<feature type="binding site" evidence="3">
    <location>
        <position position="9"/>
    </location>
    <ligand>
        <name>Zn(2+)</name>
        <dbReference type="ChEBI" id="CHEBI:29105"/>
    </ligand>
</feature>
<dbReference type="NCBIfam" id="NF001638">
    <property type="entry name" value="PRK00418.1"/>
    <property type="match status" value="1"/>
</dbReference>
<feature type="binding site" evidence="3">
    <location>
        <position position="29"/>
    </location>
    <ligand>
        <name>Zn(2+)</name>
        <dbReference type="ChEBI" id="CHEBI:29105"/>
    </ligand>
</feature>
<dbReference type="RefSeq" id="WP_161813065.1">
    <property type="nucleotide sequence ID" value="NZ_BLJN01000003.1"/>
</dbReference>
<proteinExistence type="inferred from homology"/>
<dbReference type="SUPFAM" id="SSF57716">
    <property type="entry name" value="Glucocorticoid receptor-like (DNA-binding domain)"/>
    <property type="match status" value="1"/>
</dbReference>
<dbReference type="GO" id="GO:0006355">
    <property type="term" value="P:regulation of DNA-templated transcription"/>
    <property type="evidence" value="ECO:0007669"/>
    <property type="project" value="InterPro"/>
</dbReference>
<protein>
    <recommendedName>
        <fullName evidence="3">DNA gyrase inhibitor YacG</fullName>
    </recommendedName>
</protein>
<dbReference type="GO" id="GO:0008270">
    <property type="term" value="F:zinc ion binding"/>
    <property type="evidence" value="ECO:0007669"/>
    <property type="project" value="UniProtKB-UniRule"/>
</dbReference>
<evidence type="ECO:0000256" key="2">
    <source>
        <dbReference type="ARBA" id="ARBA00022833"/>
    </source>
</evidence>
<comment type="similarity">
    <text evidence="3">Belongs to the DNA gyrase inhibitor YacG family.</text>
</comment>
<feature type="binding site" evidence="3">
    <location>
        <position position="25"/>
    </location>
    <ligand>
        <name>Zn(2+)</name>
        <dbReference type="ChEBI" id="CHEBI:29105"/>
    </ligand>
</feature>
<dbReference type="PANTHER" id="PTHR36150:SF1">
    <property type="entry name" value="DNA GYRASE INHIBITOR YACG"/>
    <property type="match status" value="1"/>
</dbReference>
<sequence>MTVVRCPTCDRPVEWTEASRWRPFCSERCKLIDLGAWAAEKHAIPGEVIETEDGPKRGGGQEDD</sequence>
<evidence type="ECO:0000256" key="1">
    <source>
        <dbReference type="ARBA" id="ARBA00022723"/>
    </source>
</evidence>
<keyword evidence="6" id="KW-1185">Reference proteome</keyword>
<comment type="function">
    <text evidence="3">Inhibits all the catalytic activities of DNA gyrase by preventing its interaction with DNA. Acts by binding directly to the C-terminal domain of GyrB, which probably disrupts DNA binding by the gyrase.</text>
</comment>
<dbReference type="Pfam" id="PF03884">
    <property type="entry name" value="YacG"/>
    <property type="match status" value="1"/>
</dbReference>
<reference evidence="6" key="1">
    <citation type="submission" date="2020-01" db="EMBL/GenBank/DDBJ databases">
        <title>'Steroidobacter agaridevorans' sp. nov., agar-degrading bacteria isolated from rhizosphere soils.</title>
        <authorList>
            <person name="Ikenaga M."/>
            <person name="Kataoka M."/>
            <person name="Murouchi A."/>
            <person name="Katsuragi S."/>
            <person name="Sakai M."/>
        </authorList>
    </citation>
    <scope>NUCLEOTIDE SEQUENCE [LARGE SCALE GENOMIC DNA]</scope>
    <source>
        <strain evidence="6">YU21-B</strain>
    </source>
</reference>
<gene>
    <name evidence="3" type="primary">yacG</name>
    <name evidence="5" type="ORF">GCM10011487_34120</name>
</gene>
<dbReference type="EMBL" id="BLJN01000003">
    <property type="protein sequence ID" value="GFE81412.1"/>
    <property type="molecule type" value="Genomic_DNA"/>
</dbReference>
<organism evidence="5 6">
    <name type="scientific">Steroidobacter agaridevorans</name>
    <dbReference type="NCBI Taxonomy" id="2695856"/>
    <lineage>
        <taxon>Bacteria</taxon>
        <taxon>Pseudomonadati</taxon>
        <taxon>Pseudomonadota</taxon>
        <taxon>Gammaproteobacteria</taxon>
        <taxon>Steroidobacterales</taxon>
        <taxon>Steroidobacteraceae</taxon>
        <taxon>Steroidobacter</taxon>
    </lineage>
</organism>
<feature type="binding site" evidence="3">
    <location>
        <position position="6"/>
    </location>
    <ligand>
        <name>Zn(2+)</name>
        <dbReference type="ChEBI" id="CHEBI:29105"/>
    </ligand>
</feature>
<evidence type="ECO:0000313" key="5">
    <source>
        <dbReference type="EMBL" id="GFE81412.1"/>
    </source>
</evidence>
<dbReference type="AlphaFoldDB" id="A0A829YFJ1"/>
<feature type="compositionally biased region" description="Basic and acidic residues" evidence="4">
    <location>
        <begin position="53"/>
        <end position="64"/>
    </location>
</feature>
<comment type="subunit">
    <text evidence="3">Interacts with GyrB.</text>
</comment>
<dbReference type="InterPro" id="IPR005584">
    <property type="entry name" value="DNA_gyrase_inhibitor_YacG"/>
</dbReference>